<keyword evidence="3" id="KW-1185">Reference proteome</keyword>
<feature type="region of interest" description="Disordered" evidence="1">
    <location>
        <begin position="1"/>
        <end position="153"/>
    </location>
</feature>
<organism evidence="2 3">
    <name type="scientific">Pleurodeles waltl</name>
    <name type="common">Iberian ribbed newt</name>
    <dbReference type="NCBI Taxonomy" id="8319"/>
    <lineage>
        <taxon>Eukaryota</taxon>
        <taxon>Metazoa</taxon>
        <taxon>Chordata</taxon>
        <taxon>Craniata</taxon>
        <taxon>Vertebrata</taxon>
        <taxon>Euteleostomi</taxon>
        <taxon>Amphibia</taxon>
        <taxon>Batrachia</taxon>
        <taxon>Caudata</taxon>
        <taxon>Salamandroidea</taxon>
        <taxon>Salamandridae</taxon>
        <taxon>Pleurodelinae</taxon>
        <taxon>Pleurodeles</taxon>
    </lineage>
</organism>
<proteinExistence type="predicted"/>
<feature type="compositionally biased region" description="Basic and acidic residues" evidence="1">
    <location>
        <begin position="75"/>
        <end position="92"/>
    </location>
</feature>
<sequence>MKSRASRRRDGTTKAEGNAGGGQKEEDDKEQRENADRGEKEDAGKEETEASREQAVSVSKVQEENATGEEEGDDARDPEGNADGKLDRRAGEGENGAVEEGAGGPPGRTSPMEEQRGSKKQNPEPYPRRDRALMFARGPEPPEKEERENKRDN</sequence>
<accession>A0AAV7RHF3</accession>
<dbReference type="Proteomes" id="UP001066276">
    <property type="component" value="Chromosome 5"/>
</dbReference>
<name>A0AAV7RHF3_PLEWA</name>
<protein>
    <submittedName>
        <fullName evidence="2">Uncharacterized protein</fullName>
    </submittedName>
</protein>
<comment type="caution">
    <text evidence="2">The sequence shown here is derived from an EMBL/GenBank/DDBJ whole genome shotgun (WGS) entry which is preliminary data.</text>
</comment>
<feature type="compositionally biased region" description="Basic and acidic residues" evidence="1">
    <location>
        <begin position="23"/>
        <end position="52"/>
    </location>
</feature>
<evidence type="ECO:0000313" key="2">
    <source>
        <dbReference type="EMBL" id="KAJ1151410.1"/>
    </source>
</evidence>
<gene>
    <name evidence="2" type="ORF">NDU88_004192</name>
</gene>
<feature type="compositionally biased region" description="Basic and acidic residues" evidence="1">
    <location>
        <begin position="140"/>
        <end position="153"/>
    </location>
</feature>
<dbReference type="AlphaFoldDB" id="A0AAV7RHF3"/>
<evidence type="ECO:0000313" key="3">
    <source>
        <dbReference type="Proteomes" id="UP001066276"/>
    </source>
</evidence>
<dbReference type="EMBL" id="JANPWB010000009">
    <property type="protein sequence ID" value="KAJ1151410.1"/>
    <property type="molecule type" value="Genomic_DNA"/>
</dbReference>
<reference evidence="2" key="1">
    <citation type="journal article" date="2022" name="bioRxiv">
        <title>Sequencing and chromosome-scale assembly of the giantPleurodeles waltlgenome.</title>
        <authorList>
            <person name="Brown T."/>
            <person name="Elewa A."/>
            <person name="Iarovenko S."/>
            <person name="Subramanian E."/>
            <person name="Araus A.J."/>
            <person name="Petzold A."/>
            <person name="Susuki M."/>
            <person name="Suzuki K.-i.T."/>
            <person name="Hayashi T."/>
            <person name="Toyoda A."/>
            <person name="Oliveira C."/>
            <person name="Osipova E."/>
            <person name="Leigh N.D."/>
            <person name="Simon A."/>
            <person name="Yun M.H."/>
        </authorList>
    </citation>
    <scope>NUCLEOTIDE SEQUENCE</scope>
    <source>
        <strain evidence="2">20211129_DDA</strain>
        <tissue evidence="2">Liver</tissue>
    </source>
</reference>
<evidence type="ECO:0000256" key="1">
    <source>
        <dbReference type="SAM" id="MobiDB-lite"/>
    </source>
</evidence>